<evidence type="ECO:0000256" key="1">
    <source>
        <dbReference type="SAM" id="Coils"/>
    </source>
</evidence>
<dbReference type="EMBL" id="FTOA01000009">
    <property type="protein sequence ID" value="SIT16738.1"/>
    <property type="molecule type" value="Genomic_DNA"/>
</dbReference>
<name>A0A1N7Q1J2_9PROT</name>
<gene>
    <name evidence="4" type="ORF">SAMN05421779_10969</name>
</gene>
<feature type="domain" description="Glycine zipper" evidence="3">
    <location>
        <begin position="53"/>
        <end position="100"/>
    </location>
</feature>
<evidence type="ECO:0000313" key="4">
    <source>
        <dbReference type="EMBL" id="SIT16738.1"/>
    </source>
</evidence>
<accession>A0A1N7Q1J2</accession>
<dbReference type="InterPro" id="IPR039567">
    <property type="entry name" value="Gly-zipper"/>
</dbReference>
<dbReference type="Pfam" id="PF13488">
    <property type="entry name" value="Gly-zipper_Omp"/>
    <property type="match status" value="1"/>
</dbReference>
<evidence type="ECO:0000256" key="2">
    <source>
        <dbReference type="SAM" id="SignalP"/>
    </source>
</evidence>
<organism evidence="4 5">
    <name type="scientific">Insolitispirillum peregrinum</name>
    <dbReference type="NCBI Taxonomy" id="80876"/>
    <lineage>
        <taxon>Bacteria</taxon>
        <taxon>Pseudomonadati</taxon>
        <taxon>Pseudomonadota</taxon>
        <taxon>Alphaproteobacteria</taxon>
        <taxon>Rhodospirillales</taxon>
        <taxon>Novispirillaceae</taxon>
        <taxon>Insolitispirillum</taxon>
    </lineage>
</organism>
<reference evidence="4 5" key="1">
    <citation type="submission" date="2017-01" db="EMBL/GenBank/DDBJ databases">
        <authorList>
            <person name="Mah S.A."/>
            <person name="Swanson W.J."/>
            <person name="Moy G.W."/>
            <person name="Vacquier V.D."/>
        </authorList>
    </citation>
    <scope>NUCLEOTIDE SEQUENCE [LARGE SCALE GENOMIC DNA]</scope>
    <source>
        <strain evidence="4 5">DSM 11589</strain>
    </source>
</reference>
<feature type="coiled-coil region" evidence="1">
    <location>
        <begin position="196"/>
        <end position="230"/>
    </location>
</feature>
<keyword evidence="2" id="KW-0732">Signal</keyword>
<sequence length="237" mass="25203">MKTLFKVTALTLSASLLLSACQTTTNSNGEPLSPAEQRLRQQADTYNQTIAEGALLGCVLGGVLGAATAQKGNRLQHAAIGCAIGGGIGAGAGAYVADKQEKYANKEQQLDSMIADVREENGRLANVIATTEQVVAEDKERIEQIDKDLAAGKITMDQAKSKMASVDSNTAYLDSTLTELRKRQANYTEAANTLAGKGKSAQAKELNSEIADMERQISQLQAERDSLAKRRTVSRVG</sequence>
<dbReference type="AlphaFoldDB" id="A0A1N7Q1J2"/>
<evidence type="ECO:0000313" key="5">
    <source>
        <dbReference type="Proteomes" id="UP000185678"/>
    </source>
</evidence>
<feature type="chain" id="PRO_5009943910" evidence="2">
    <location>
        <begin position="21"/>
        <end position="237"/>
    </location>
</feature>
<evidence type="ECO:0000259" key="3">
    <source>
        <dbReference type="Pfam" id="PF13488"/>
    </source>
</evidence>
<dbReference type="Proteomes" id="UP000185678">
    <property type="component" value="Unassembled WGS sequence"/>
</dbReference>
<proteinExistence type="predicted"/>
<dbReference type="PROSITE" id="PS51257">
    <property type="entry name" value="PROKAR_LIPOPROTEIN"/>
    <property type="match status" value="1"/>
</dbReference>
<protein>
    <submittedName>
        <fullName evidence="4">Glycine zipper</fullName>
    </submittedName>
</protein>
<feature type="signal peptide" evidence="2">
    <location>
        <begin position="1"/>
        <end position="20"/>
    </location>
</feature>
<keyword evidence="5" id="KW-1185">Reference proteome</keyword>
<dbReference type="Gene3D" id="1.10.287.1490">
    <property type="match status" value="1"/>
</dbReference>
<keyword evidence="1" id="KW-0175">Coiled coil</keyword>
<dbReference type="STRING" id="80876.SAMN05421779_10969"/>